<dbReference type="Gene3D" id="2.30.39.10">
    <property type="entry name" value="Alpha-1-antitrypsin, domain 1"/>
    <property type="match status" value="1"/>
</dbReference>
<gene>
    <name evidence="5" type="ORF">ACHAW5_004931</name>
</gene>
<reference evidence="5 6" key="1">
    <citation type="submission" date="2024-10" db="EMBL/GenBank/DDBJ databases">
        <title>Updated reference genomes for cyclostephanoid diatoms.</title>
        <authorList>
            <person name="Roberts W.R."/>
            <person name="Alverson A.J."/>
        </authorList>
    </citation>
    <scope>NUCLEOTIDE SEQUENCE [LARGE SCALE GENOMIC DNA]</scope>
    <source>
        <strain evidence="5 6">AJA276-08</strain>
    </source>
</reference>
<dbReference type="EMBL" id="JALLAZ020001587">
    <property type="protein sequence ID" value="KAL3772093.1"/>
    <property type="molecule type" value="Genomic_DNA"/>
</dbReference>
<evidence type="ECO:0000256" key="3">
    <source>
        <dbReference type="SAM" id="MobiDB-lite"/>
    </source>
</evidence>
<feature type="region of interest" description="Disordered" evidence="3">
    <location>
        <begin position="471"/>
        <end position="553"/>
    </location>
</feature>
<dbReference type="Proteomes" id="UP001530315">
    <property type="component" value="Unassembled WGS sequence"/>
</dbReference>
<comment type="caution">
    <text evidence="5">The sequence shown here is derived from an EMBL/GenBank/DDBJ whole genome shotgun (WGS) entry which is preliminary data.</text>
</comment>
<evidence type="ECO:0000256" key="2">
    <source>
        <dbReference type="RuleBase" id="RU000411"/>
    </source>
</evidence>
<dbReference type="InterPro" id="IPR036186">
    <property type="entry name" value="Serpin_sf"/>
</dbReference>
<evidence type="ECO:0000259" key="4">
    <source>
        <dbReference type="SMART" id="SM00093"/>
    </source>
</evidence>
<evidence type="ECO:0000313" key="5">
    <source>
        <dbReference type="EMBL" id="KAL3772093.1"/>
    </source>
</evidence>
<dbReference type="InterPro" id="IPR042178">
    <property type="entry name" value="Serpin_sf_1"/>
</dbReference>
<protein>
    <recommendedName>
        <fullName evidence="4">Serpin domain-containing protein</fullName>
    </recommendedName>
</protein>
<dbReference type="PANTHER" id="PTHR11461">
    <property type="entry name" value="SERINE PROTEASE INHIBITOR, SERPIN"/>
    <property type="match status" value="1"/>
</dbReference>
<dbReference type="SUPFAM" id="SSF56574">
    <property type="entry name" value="Serpins"/>
    <property type="match status" value="1"/>
</dbReference>
<dbReference type="InterPro" id="IPR042185">
    <property type="entry name" value="Serpin_sf_2"/>
</dbReference>
<feature type="domain" description="Serpin" evidence="4">
    <location>
        <begin position="59"/>
        <end position="438"/>
    </location>
</feature>
<sequence length="577" mass="62619">MMIGHHRNHHRTTPLHHHARRVRSLVIAFVVAIAPSRPSSRTSARAQVVDPAEHQAFADDLVDILYDKTNECSSSLGVSMAFSLIWPGCTGEEAIDQVRDVLGYPDDSSNMQLVWEGTISVMLDGADGRCLGYVWDGVCDSEAPLLRIANAIWHDDGSVLNNTYDSIVGDYAMQTDFESEESPIVVNRWVQNSTNGMIDTIVDESKPLFPPYVLIAINSIYLKASWSEQFNEWQTNLDTFYDSASRTDDVSEAHFMNMVSDFDYSHGALPGYQVIDLPFDNSQMSMIFVLPIGDGAGAVRSTDLIGILDALESTRVALSLPKFKFESTYDNIKSALSQLGIVAPFTAGSGALCGMFENITDCENLVIDDVIQKTVIDVNEKGVEAAAVTAVMVSATSAGPEEPPPPDPILMVLDHPFQFFIYDKEQELMLFEGRLGSPEIPETEPECPLLDAQHSDADFWSNSFGVNPIDPTANVSSTSNTTATVVGDLSSQETSSPTPKPSYLPTIEATPNTTTNHMPDSPIPTSSPIFQEGTTMASPVPTSPSPPNATESSAPKAKLVISFVSMVGVLAGLLYFS</sequence>
<feature type="compositionally biased region" description="Polar residues" evidence="3">
    <location>
        <begin position="509"/>
        <end position="537"/>
    </location>
</feature>
<keyword evidence="6" id="KW-1185">Reference proteome</keyword>
<dbReference type="InterPro" id="IPR023796">
    <property type="entry name" value="Serpin_dom"/>
</dbReference>
<dbReference type="Pfam" id="PF00079">
    <property type="entry name" value="Serpin"/>
    <property type="match status" value="1"/>
</dbReference>
<comment type="similarity">
    <text evidence="1 2">Belongs to the serpin family.</text>
</comment>
<feature type="compositionally biased region" description="Low complexity" evidence="3">
    <location>
        <begin position="472"/>
        <end position="486"/>
    </location>
</feature>
<dbReference type="CDD" id="cd00172">
    <property type="entry name" value="serpin"/>
    <property type="match status" value="1"/>
</dbReference>
<dbReference type="Gene3D" id="3.30.497.10">
    <property type="entry name" value="Antithrombin, subunit I, domain 2"/>
    <property type="match status" value="1"/>
</dbReference>
<evidence type="ECO:0000256" key="1">
    <source>
        <dbReference type="ARBA" id="ARBA00009500"/>
    </source>
</evidence>
<evidence type="ECO:0000313" key="6">
    <source>
        <dbReference type="Proteomes" id="UP001530315"/>
    </source>
</evidence>
<dbReference type="SMART" id="SM00093">
    <property type="entry name" value="SERPIN"/>
    <property type="match status" value="1"/>
</dbReference>
<proteinExistence type="inferred from homology"/>
<name>A0ABD3N7T3_9STRA</name>
<organism evidence="5 6">
    <name type="scientific">Stephanodiscus triporus</name>
    <dbReference type="NCBI Taxonomy" id="2934178"/>
    <lineage>
        <taxon>Eukaryota</taxon>
        <taxon>Sar</taxon>
        <taxon>Stramenopiles</taxon>
        <taxon>Ochrophyta</taxon>
        <taxon>Bacillariophyta</taxon>
        <taxon>Coscinodiscophyceae</taxon>
        <taxon>Thalassiosirophycidae</taxon>
        <taxon>Stephanodiscales</taxon>
        <taxon>Stephanodiscaceae</taxon>
        <taxon>Stephanodiscus</taxon>
    </lineage>
</organism>
<dbReference type="InterPro" id="IPR000215">
    <property type="entry name" value="Serpin_fam"/>
</dbReference>
<dbReference type="PANTHER" id="PTHR11461:SF211">
    <property type="entry name" value="GH10112P-RELATED"/>
    <property type="match status" value="1"/>
</dbReference>
<accession>A0ABD3N7T3</accession>
<dbReference type="AlphaFoldDB" id="A0ABD3N7T3"/>